<accession>A0AAE2C9T6</accession>
<organism evidence="2 3">
    <name type="scientific">Sesamum alatum</name>
    <dbReference type="NCBI Taxonomy" id="300844"/>
    <lineage>
        <taxon>Eukaryota</taxon>
        <taxon>Viridiplantae</taxon>
        <taxon>Streptophyta</taxon>
        <taxon>Embryophyta</taxon>
        <taxon>Tracheophyta</taxon>
        <taxon>Spermatophyta</taxon>
        <taxon>Magnoliopsida</taxon>
        <taxon>eudicotyledons</taxon>
        <taxon>Gunneridae</taxon>
        <taxon>Pentapetalae</taxon>
        <taxon>asterids</taxon>
        <taxon>lamiids</taxon>
        <taxon>Lamiales</taxon>
        <taxon>Pedaliaceae</taxon>
        <taxon>Sesamum</taxon>
    </lineage>
</organism>
<dbReference type="AlphaFoldDB" id="A0AAE2C9T6"/>
<evidence type="ECO:0000313" key="3">
    <source>
        <dbReference type="Proteomes" id="UP001293254"/>
    </source>
</evidence>
<reference evidence="2" key="2">
    <citation type="journal article" date="2024" name="Plant">
        <title>Genomic evolution and insights into agronomic trait innovations of Sesamum species.</title>
        <authorList>
            <person name="Miao H."/>
            <person name="Wang L."/>
            <person name="Qu L."/>
            <person name="Liu H."/>
            <person name="Sun Y."/>
            <person name="Le M."/>
            <person name="Wang Q."/>
            <person name="Wei S."/>
            <person name="Zheng Y."/>
            <person name="Lin W."/>
            <person name="Duan Y."/>
            <person name="Cao H."/>
            <person name="Xiong S."/>
            <person name="Wang X."/>
            <person name="Wei L."/>
            <person name="Li C."/>
            <person name="Ma Q."/>
            <person name="Ju M."/>
            <person name="Zhao R."/>
            <person name="Li G."/>
            <person name="Mu C."/>
            <person name="Tian Q."/>
            <person name="Mei H."/>
            <person name="Zhang T."/>
            <person name="Gao T."/>
            <person name="Zhang H."/>
        </authorList>
    </citation>
    <scope>NUCLEOTIDE SEQUENCE</scope>
    <source>
        <strain evidence="2">3651</strain>
    </source>
</reference>
<dbReference type="Proteomes" id="UP001293254">
    <property type="component" value="Unassembled WGS sequence"/>
</dbReference>
<dbReference type="EMBL" id="JACGWO010000012">
    <property type="protein sequence ID" value="KAK4414257.1"/>
    <property type="molecule type" value="Genomic_DNA"/>
</dbReference>
<protein>
    <submittedName>
        <fullName evidence="2">Uncharacterized protein</fullName>
    </submittedName>
</protein>
<comment type="caution">
    <text evidence="2">The sequence shown here is derived from an EMBL/GenBank/DDBJ whole genome shotgun (WGS) entry which is preliminary data.</text>
</comment>
<sequence>MAPGRINPSAQQHMTEDGPETEGSGGRAGPSAAQLQAAYCDLLFEEGFEDPSLDTPYGACLRAATPQDEHHTTKFLMVSTAPVPPFFAAREGSMRQGHLWLFRHSGSVGRFFRSKGSAGSQSRARKEDNSVAGHGG</sequence>
<reference evidence="2" key="1">
    <citation type="submission" date="2020-06" db="EMBL/GenBank/DDBJ databases">
        <authorList>
            <person name="Li T."/>
            <person name="Hu X."/>
            <person name="Zhang T."/>
            <person name="Song X."/>
            <person name="Zhang H."/>
            <person name="Dai N."/>
            <person name="Sheng W."/>
            <person name="Hou X."/>
            <person name="Wei L."/>
        </authorList>
    </citation>
    <scope>NUCLEOTIDE SEQUENCE</scope>
    <source>
        <strain evidence="2">3651</strain>
        <tissue evidence="2">Leaf</tissue>
    </source>
</reference>
<evidence type="ECO:0000256" key="1">
    <source>
        <dbReference type="SAM" id="MobiDB-lite"/>
    </source>
</evidence>
<proteinExistence type="predicted"/>
<name>A0AAE2C9T6_9LAMI</name>
<keyword evidence="3" id="KW-1185">Reference proteome</keyword>
<evidence type="ECO:0000313" key="2">
    <source>
        <dbReference type="EMBL" id="KAK4414257.1"/>
    </source>
</evidence>
<feature type="region of interest" description="Disordered" evidence="1">
    <location>
        <begin position="113"/>
        <end position="136"/>
    </location>
</feature>
<feature type="region of interest" description="Disordered" evidence="1">
    <location>
        <begin position="1"/>
        <end position="32"/>
    </location>
</feature>
<gene>
    <name evidence="2" type="ORF">Salat_2838700</name>
</gene>